<keyword evidence="4" id="KW-1185">Reference proteome</keyword>
<evidence type="ECO:0000313" key="2">
    <source>
        <dbReference type="EMBL" id="KTC64930.1"/>
    </source>
</evidence>
<reference evidence="2 4" key="1">
    <citation type="submission" date="2015-11" db="EMBL/GenBank/DDBJ databases">
        <title>Identification of large and diverse effector repertoires of 38 Legionella species.</title>
        <authorList>
            <person name="Burstein D."/>
            <person name="Amaro F."/>
            <person name="Zusman T."/>
            <person name="Lifshitz Z."/>
            <person name="Cohen O."/>
            <person name="Gilbert J.A."/>
            <person name="Pupko T."/>
            <person name="Shuman H.A."/>
            <person name="Segal G."/>
        </authorList>
    </citation>
    <scope>NUCLEOTIDE SEQUENCE [LARGE SCALE GENOMIC DNA]</scope>
    <source>
        <strain evidence="2 4">1762-AUS-E</strain>
    </source>
</reference>
<evidence type="ECO:0000313" key="3">
    <source>
        <dbReference type="EMBL" id="VEH85613.1"/>
    </source>
</evidence>
<dbReference type="AlphaFoldDB" id="A0A0W0R1J0"/>
<accession>A0A0W0R1J0</accession>
<keyword evidence="3" id="KW-0614">Plasmid</keyword>
<dbReference type="KEGG" id="ladl:NCTC12735_01248"/>
<evidence type="ECO:0000313" key="4">
    <source>
        <dbReference type="Proteomes" id="UP000054859"/>
    </source>
</evidence>
<feature type="compositionally biased region" description="Low complexity" evidence="1">
    <location>
        <begin position="443"/>
        <end position="456"/>
    </location>
</feature>
<proteinExistence type="predicted"/>
<dbReference type="Proteomes" id="UP000281170">
    <property type="component" value="Plasmid 19"/>
</dbReference>
<geneLocation type="plasmid" evidence="3 5">
    <name>19</name>
</geneLocation>
<evidence type="ECO:0000313" key="5">
    <source>
        <dbReference type="Proteomes" id="UP000281170"/>
    </source>
</evidence>
<name>A0A0W0R1J0_9GAMM</name>
<evidence type="ECO:0000256" key="1">
    <source>
        <dbReference type="SAM" id="MobiDB-lite"/>
    </source>
</evidence>
<feature type="region of interest" description="Disordered" evidence="1">
    <location>
        <begin position="432"/>
        <end position="456"/>
    </location>
</feature>
<dbReference type="EMBL" id="LR134428">
    <property type="protein sequence ID" value="VEH85613.1"/>
    <property type="molecule type" value="Genomic_DNA"/>
</dbReference>
<dbReference type="STRING" id="45056.Lade_1737"/>
<sequence>MPHSIEKHETWPRIFTHLNGMLKKQCFASLPSHIEITPSMRQELLCLCEQAIVINATGHSFYTVAYATLFHEIERLTKENESHKIKLPASSLKSALGRTLDLPGAMEELETLAEKVIGKVLNIADPRPADDELYFKSQVDLDILEDQIRTWVQYEYPREQVDERFSLCSNRKQRRMDSCARLLSLSPIISVCTAITIDSSCSPPRLIIAANVGNANHSMQILYHLKEKIAAIRKFLIALKNENKELVLPHLESQCTLLISELEKHSSNGLPADILLQAAIKLAHALCFESETFTEEEKSAFFNENAEIVFLFSQMEKEKLKLVAHSEARGCSSSHVFELPHLKKGNIKHLHAEQLIGYFLFKIIRIPTETPLNLGISKLCCFECFSALKTFTGVMVRGHHGQTYEGVFNLFTGETSPVSSNKTAITFPWCSPKDTPSKKEGISSPSSTTTTAPVETSSKAARQLFGLFKPTAITPPQPLITNVPL</sequence>
<gene>
    <name evidence="2" type="ORF">Lade_1737</name>
    <name evidence="3" type="ORF">NCTC12735_01248</name>
</gene>
<protein>
    <submittedName>
        <fullName evidence="2">Uncharacterized protein</fullName>
    </submittedName>
</protein>
<dbReference type="OrthoDB" id="5652502at2"/>
<dbReference type="EMBL" id="LNKA01000016">
    <property type="protein sequence ID" value="KTC64930.1"/>
    <property type="molecule type" value="Genomic_DNA"/>
</dbReference>
<dbReference type="RefSeq" id="WP_058462811.1">
    <property type="nucleotide sequence ID" value="NZ_CAAAHS010000011.1"/>
</dbReference>
<dbReference type="PATRIC" id="fig|45056.6.peg.1793"/>
<organism evidence="2 4">
    <name type="scientific">Legionella adelaidensis</name>
    <dbReference type="NCBI Taxonomy" id="45056"/>
    <lineage>
        <taxon>Bacteria</taxon>
        <taxon>Pseudomonadati</taxon>
        <taxon>Pseudomonadota</taxon>
        <taxon>Gammaproteobacteria</taxon>
        <taxon>Legionellales</taxon>
        <taxon>Legionellaceae</taxon>
        <taxon>Legionella</taxon>
    </lineage>
</organism>
<dbReference type="Proteomes" id="UP000054859">
    <property type="component" value="Unassembled WGS sequence"/>
</dbReference>
<reference evidence="3 5" key="2">
    <citation type="submission" date="2018-12" db="EMBL/GenBank/DDBJ databases">
        <authorList>
            <consortium name="Pathogen Informatics"/>
        </authorList>
    </citation>
    <scope>NUCLEOTIDE SEQUENCE [LARGE SCALE GENOMIC DNA]</scope>
    <source>
        <strain evidence="3 5">NCTC12735</strain>
        <plasmid evidence="5">19</plasmid>
    </source>
</reference>